<dbReference type="EMBL" id="JBAHYK010000398">
    <property type="protein sequence ID" value="KAL0574427.1"/>
    <property type="molecule type" value="Genomic_DNA"/>
</dbReference>
<comment type="caution">
    <text evidence="7">The sequence shown here is derived from an EMBL/GenBank/DDBJ whole genome shotgun (WGS) entry which is preliminary data.</text>
</comment>
<feature type="transmembrane region" description="Helical" evidence="6">
    <location>
        <begin position="39"/>
        <end position="62"/>
    </location>
</feature>
<dbReference type="PANTHER" id="PTHR30028">
    <property type="entry name" value="UPF0014 INNER MEMBRANE PROTEIN YBBM-RELATED"/>
    <property type="match status" value="1"/>
</dbReference>
<feature type="transmembrane region" description="Helical" evidence="6">
    <location>
        <begin position="194"/>
        <end position="216"/>
    </location>
</feature>
<proteinExistence type="inferred from homology"/>
<accession>A0ABR3FH61</accession>
<sequence>MDQPNGQDSLTWINVALAFSFVLLNTLLSNFLQLGVGGSLLIAATRCIVQLAVVGTLLQKVFEADNPWAVAGITVLLNCIGTFEAVVNRSKKRYNTMFPSVLLSMLCSTIPISIIATRFAMSNQRFWAPSLYIPVVGMLCGNTINGVVVSVNYVLKEVQENRDRVEMYLCFGASRTEATRPITQEALRLALTPVINAMSVIGIIAIPGMMTGAILGGSSVAHAAKLQMIIMFMISASTALASIATTMYAVSVVVDSEHRVRVDRVSGPVKWSFKTMLGGIGRCCLGRGKESLNKGERAPLLPRTSS</sequence>
<evidence type="ECO:0000256" key="3">
    <source>
        <dbReference type="ARBA" id="ARBA00022692"/>
    </source>
</evidence>
<feature type="transmembrane region" description="Helical" evidence="6">
    <location>
        <begin position="68"/>
        <end position="87"/>
    </location>
</feature>
<keyword evidence="4 6" id="KW-1133">Transmembrane helix</keyword>
<comment type="similarity">
    <text evidence="2">Belongs to the UPF0014 family.</text>
</comment>
<comment type="subcellular location">
    <subcellularLocation>
        <location evidence="1">Membrane</location>
        <topology evidence="1">Multi-pass membrane protein</topology>
    </subcellularLocation>
</comment>
<dbReference type="Pfam" id="PF03649">
    <property type="entry name" value="UPF0014"/>
    <property type="match status" value="1"/>
</dbReference>
<organism evidence="7 8">
    <name type="scientific">Marasmius crinis-equi</name>
    <dbReference type="NCBI Taxonomy" id="585013"/>
    <lineage>
        <taxon>Eukaryota</taxon>
        <taxon>Fungi</taxon>
        <taxon>Dikarya</taxon>
        <taxon>Basidiomycota</taxon>
        <taxon>Agaricomycotina</taxon>
        <taxon>Agaricomycetes</taxon>
        <taxon>Agaricomycetidae</taxon>
        <taxon>Agaricales</taxon>
        <taxon>Marasmiineae</taxon>
        <taxon>Marasmiaceae</taxon>
        <taxon>Marasmius</taxon>
    </lineage>
</organism>
<evidence type="ECO:0000256" key="1">
    <source>
        <dbReference type="ARBA" id="ARBA00004141"/>
    </source>
</evidence>
<evidence type="ECO:0000313" key="8">
    <source>
        <dbReference type="Proteomes" id="UP001465976"/>
    </source>
</evidence>
<protein>
    <submittedName>
        <fullName evidence="7">Uncharacterized protein</fullName>
    </submittedName>
</protein>
<dbReference type="InterPro" id="IPR005226">
    <property type="entry name" value="UPF0014_fam"/>
</dbReference>
<evidence type="ECO:0000256" key="6">
    <source>
        <dbReference type="SAM" id="Phobius"/>
    </source>
</evidence>
<feature type="transmembrane region" description="Helical" evidence="6">
    <location>
        <begin position="131"/>
        <end position="155"/>
    </location>
</feature>
<evidence type="ECO:0000313" key="7">
    <source>
        <dbReference type="EMBL" id="KAL0574427.1"/>
    </source>
</evidence>
<keyword evidence="8" id="KW-1185">Reference proteome</keyword>
<keyword evidence="5 6" id="KW-0472">Membrane</keyword>
<evidence type="ECO:0000256" key="4">
    <source>
        <dbReference type="ARBA" id="ARBA00022989"/>
    </source>
</evidence>
<dbReference type="Proteomes" id="UP001465976">
    <property type="component" value="Unassembled WGS sequence"/>
</dbReference>
<feature type="transmembrane region" description="Helical" evidence="6">
    <location>
        <begin position="228"/>
        <end position="254"/>
    </location>
</feature>
<dbReference type="PANTHER" id="PTHR30028:SF0">
    <property type="entry name" value="PROTEIN ALUMINUM SENSITIVE 3"/>
    <property type="match status" value="1"/>
</dbReference>
<evidence type="ECO:0000256" key="2">
    <source>
        <dbReference type="ARBA" id="ARBA00005268"/>
    </source>
</evidence>
<keyword evidence="3 6" id="KW-0812">Transmembrane</keyword>
<name>A0ABR3FH61_9AGAR</name>
<gene>
    <name evidence="7" type="ORF">V5O48_007530</name>
</gene>
<reference evidence="7 8" key="1">
    <citation type="submission" date="2024-02" db="EMBL/GenBank/DDBJ databases">
        <title>A draft genome for the cacao thread blight pathogen Marasmius crinis-equi.</title>
        <authorList>
            <person name="Cohen S.P."/>
            <person name="Baruah I.K."/>
            <person name="Amoako-Attah I."/>
            <person name="Bukari Y."/>
            <person name="Meinhardt L.W."/>
            <person name="Bailey B.A."/>
        </authorList>
    </citation>
    <scope>NUCLEOTIDE SEQUENCE [LARGE SCALE GENOMIC DNA]</scope>
    <source>
        <strain evidence="7 8">GH-76</strain>
    </source>
</reference>
<evidence type="ECO:0000256" key="5">
    <source>
        <dbReference type="ARBA" id="ARBA00023136"/>
    </source>
</evidence>
<feature type="transmembrane region" description="Helical" evidence="6">
    <location>
        <begin position="99"/>
        <end position="119"/>
    </location>
</feature>
<feature type="transmembrane region" description="Helical" evidence="6">
    <location>
        <begin position="12"/>
        <end position="32"/>
    </location>
</feature>